<sequence length="422" mass="47048">MNFFNLSSLLLYGSTLVHAAKDGLPIAKAGDTVCVQGFIMDRYCIDLGVLFENRAIATLGTTGPLSHSVHCLIDVPHCLASSFEVLNVLEDETGSETRYGREWRLDDNTMVRDWAYANAICADCESTSLENGPGKVERGLRMAIRGFVEKGATFRSPAIIRVEEVAHADEFDDLCAGVPQLAPPRIIKDSGRLKRLIIAHGGLMMFAWGFLLPSGAILARFGKHRPDGWWFKLHRIMQPLGLVFAVAGWGIALHNFRALSRKGDGTHYYPHAALGMTVMILGILQPFNALIRPHAPKEGEEKTTLRFIWEIFHKRLGWLTLLLAVITIGIGTTLDLLTPTNQRNFQIVMGVAVGGSLWILLEVLAYDKNHYKSIATSNDEDPGIMEKKEVMENDDVEVVEQQPQEDKVVYENLEHMVEEQLE</sequence>
<keyword evidence="2" id="KW-0813">Transport</keyword>
<evidence type="ECO:0000256" key="8">
    <source>
        <dbReference type="SAM" id="SignalP"/>
    </source>
</evidence>
<dbReference type="SMART" id="SM00665">
    <property type="entry name" value="B561"/>
    <property type="match status" value="1"/>
</dbReference>
<evidence type="ECO:0000256" key="6">
    <source>
        <dbReference type="ARBA" id="ARBA00023136"/>
    </source>
</evidence>
<proteinExistence type="predicted"/>
<keyword evidence="5 7" id="KW-1133">Transmembrane helix</keyword>
<gene>
    <name evidence="10" type="ORF">CTEN210_12596</name>
</gene>
<evidence type="ECO:0000256" key="3">
    <source>
        <dbReference type="ARBA" id="ARBA00022692"/>
    </source>
</evidence>
<dbReference type="AlphaFoldDB" id="A0AAD3HA81"/>
<keyword evidence="8" id="KW-0732">Signal</keyword>
<dbReference type="PROSITE" id="PS50939">
    <property type="entry name" value="CYTOCHROME_B561"/>
    <property type="match status" value="1"/>
</dbReference>
<evidence type="ECO:0000256" key="7">
    <source>
        <dbReference type="SAM" id="Phobius"/>
    </source>
</evidence>
<dbReference type="Pfam" id="PF03188">
    <property type="entry name" value="Cytochrom_B561"/>
    <property type="match status" value="1"/>
</dbReference>
<comment type="subcellular location">
    <subcellularLocation>
        <location evidence="1">Membrane</location>
    </subcellularLocation>
</comment>
<evidence type="ECO:0000313" key="11">
    <source>
        <dbReference type="Proteomes" id="UP001054902"/>
    </source>
</evidence>
<feature type="transmembrane region" description="Helical" evidence="7">
    <location>
        <begin position="316"/>
        <end position="334"/>
    </location>
</feature>
<dbReference type="Gene3D" id="1.20.120.1770">
    <property type="match status" value="1"/>
</dbReference>
<feature type="domain" description="Cytochrome b561" evidence="9">
    <location>
        <begin position="162"/>
        <end position="370"/>
    </location>
</feature>
<evidence type="ECO:0000313" key="10">
    <source>
        <dbReference type="EMBL" id="GFH56120.1"/>
    </source>
</evidence>
<dbReference type="Proteomes" id="UP001054902">
    <property type="component" value="Unassembled WGS sequence"/>
</dbReference>
<keyword evidence="4" id="KW-0249">Electron transport</keyword>
<evidence type="ECO:0000256" key="2">
    <source>
        <dbReference type="ARBA" id="ARBA00022448"/>
    </source>
</evidence>
<evidence type="ECO:0000259" key="9">
    <source>
        <dbReference type="PROSITE" id="PS50939"/>
    </source>
</evidence>
<evidence type="ECO:0000256" key="4">
    <source>
        <dbReference type="ARBA" id="ARBA00022982"/>
    </source>
</evidence>
<feature type="transmembrane region" description="Helical" evidence="7">
    <location>
        <begin position="346"/>
        <end position="366"/>
    </location>
</feature>
<feature type="transmembrane region" description="Helical" evidence="7">
    <location>
        <begin position="268"/>
        <end position="287"/>
    </location>
</feature>
<organism evidence="10 11">
    <name type="scientific">Chaetoceros tenuissimus</name>
    <dbReference type="NCBI Taxonomy" id="426638"/>
    <lineage>
        <taxon>Eukaryota</taxon>
        <taxon>Sar</taxon>
        <taxon>Stramenopiles</taxon>
        <taxon>Ochrophyta</taxon>
        <taxon>Bacillariophyta</taxon>
        <taxon>Coscinodiscophyceae</taxon>
        <taxon>Chaetocerotophycidae</taxon>
        <taxon>Chaetocerotales</taxon>
        <taxon>Chaetocerotaceae</taxon>
        <taxon>Chaetoceros</taxon>
    </lineage>
</organism>
<evidence type="ECO:0000256" key="1">
    <source>
        <dbReference type="ARBA" id="ARBA00004370"/>
    </source>
</evidence>
<reference evidence="10 11" key="1">
    <citation type="journal article" date="2021" name="Sci. Rep.">
        <title>The genome of the diatom Chaetoceros tenuissimus carries an ancient integrated fragment of an extant virus.</title>
        <authorList>
            <person name="Hongo Y."/>
            <person name="Kimura K."/>
            <person name="Takaki Y."/>
            <person name="Yoshida Y."/>
            <person name="Baba S."/>
            <person name="Kobayashi G."/>
            <person name="Nagasaki K."/>
            <person name="Hano T."/>
            <person name="Tomaru Y."/>
        </authorList>
    </citation>
    <scope>NUCLEOTIDE SEQUENCE [LARGE SCALE GENOMIC DNA]</scope>
    <source>
        <strain evidence="10 11">NIES-3715</strain>
    </source>
</reference>
<dbReference type="EMBL" id="BLLK01000051">
    <property type="protein sequence ID" value="GFH56120.1"/>
    <property type="molecule type" value="Genomic_DNA"/>
</dbReference>
<keyword evidence="3 7" id="KW-0812">Transmembrane</keyword>
<evidence type="ECO:0000256" key="5">
    <source>
        <dbReference type="ARBA" id="ARBA00022989"/>
    </source>
</evidence>
<dbReference type="InterPro" id="IPR006593">
    <property type="entry name" value="Cyt_b561/ferric_Rdtase_TM"/>
</dbReference>
<feature type="transmembrane region" description="Helical" evidence="7">
    <location>
        <begin position="240"/>
        <end position="256"/>
    </location>
</feature>
<keyword evidence="6 7" id="KW-0472">Membrane</keyword>
<feature type="chain" id="PRO_5042012245" description="Cytochrome b561 domain-containing protein" evidence="8">
    <location>
        <begin position="20"/>
        <end position="422"/>
    </location>
</feature>
<comment type="caution">
    <text evidence="10">The sequence shown here is derived from an EMBL/GenBank/DDBJ whole genome shotgun (WGS) entry which is preliminary data.</text>
</comment>
<feature type="transmembrane region" description="Helical" evidence="7">
    <location>
        <begin position="197"/>
        <end position="219"/>
    </location>
</feature>
<dbReference type="GO" id="GO:0016020">
    <property type="term" value="C:membrane"/>
    <property type="evidence" value="ECO:0007669"/>
    <property type="project" value="UniProtKB-SubCell"/>
</dbReference>
<accession>A0AAD3HA81</accession>
<feature type="signal peptide" evidence="8">
    <location>
        <begin position="1"/>
        <end position="19"/>
    </location>
</feature>
<protein>
    <recommendedName>
        <fullName evidence="9">Cytochrome b561 domain-containing protein</fullName>
    </recommendedName>
</protein>
<name>A0AAD3HA81_9STRA</name>
<dbReference type="PANTHER" id="PTHR47281">
    <property type="entry name" value="OS09G0557700 PROTEIN"/>
    <property type="match status" value="1"/>
</dbReference>
<dbReference type="InterPro" id="IPR045879">
    <property type="entry name" value="B561A"/>
</dbReference>
<dbReference type="PANTHER" id="PTHR47281:SF1">
    <property type="entry name" value="OS09G0557700 PROTEIN"/>
    <property type="match status" value="1"/>
</dbReference>
<keyword evidence="11" id="KW-1185">Reference proteome</keyword>
<dbReference type="CDD" id="cd08760">
    <property type="entry name" value="Cyt_b561_FRRS1_like"/>
    <property type="match status" value="1"/>
</dbReference>